<sequence>MMDVVSSGTSRETPPFEKPPLPPQQCPCGPPPKNPFTPRRVVKNDGGKDCAAKGQFSCKSPAVTTSICPKKRLSRREGDATDILILRRVSFDTANNRDAGKRFYVPVTYGHI</sequence>
<organism evidence="2 3">
    <name type="scientific">Rhynchophorus ferrugineus</name>
    <name type="common">Red palm weevil</name>
    <name type="synonym">Curculio ferrugineus</name>
    <dbReference type="NCBI Taxonomy" id="354439"/>
    <lineage>
        <taxon>Eukaryota</taxon>
        <taxon>Metazoa</taxon>
        <taxon>Ecdysozoa</taxon>
        <taxon>Arthropoda</taxon>
        <taxon>Hexapoda</taxon>
        <taxon>Insecta</taxon>
        <taxon>Pterygota</taxon>
        <taxon>Neoptera</taxon>
        <taxon>Endopterygota</taxon>
        <taxon>Coleoptera</taxon>
        <taxon>Polyphaga</taxon>
        <taxon>Cucujiformia</taxon>
        <taxon>Curculionidae</taxon>
        <taxon>Dryophthorinae</taxon>
        <taxon>Rhynchophorus</taxon>
    </lineage>
</organism>
<comment type="caution">
    <text evidence="2">The sequence shown here is derived from an EMBL/GenBank/DDBJ whole genome shotgun (WGS) entry which is preliminary data.</text>
</comment>
<reference evidence="2" key="1">
    <citation type="submission" date="2020-08" db="EMBL/GenBank/DDBJ databases">
        <title>Genome sequencing and assembly of the red palm weevil Rhynchophorus ferrugineus.</title>
        <authorList>
            <person name="Dias G.B."/>
            <person name="Bergman C.M."/>
            <person name="Manee M."/>
        </authorList>
    </citation>
    <scope>NUCLEOTIDE SEQUENCE</scope>
    <source>
        <strain evidence="2">AA-2017</strain>
        <tissue evidence="2">Whole larva</tissue>
    </source>
</reference>
<feature type="compositionally biased region" description="Polar residues" evidence="1">
    <location>
        <begin position="1"/>
        <end position="11"/>
    </location>
</feature>
<evidence type="ECO:0000313" key="2">
    <source>
        <dbReference type="EMBL" id="KAF7285281.1"/>
    </source>
</evidence>
<dbReference type="EMBL" id="JAACXV010000058">
    <property type="protein sequence ID" value="KAF7285281.1"/>
    <property type="molecule type" value="Genomic_DNA"/>
</dbReference>
<dbReference type="Proteomes" id="UP000625711">
    <property type="component" value="Unassembled WGS sequence"/>
</dbReference>
<evidence type="ECO:0000256" key="1">
    <source>
        <dbReference type="SAM" id="MobiDB-lite"/>
    </source>
</evidence>
<feature type="region of interest" description="Disordered" evidence="1">
    <location>
        <begin position="1"/>
        <end position="39"/>
    </location>
</feature>
<name>A0A834MJ96_RHYFE</name>
<gene>
    <name evidence="2" type="ORF">GWI33_011410</name>
</gene>
<accession>A0A834MJ96</accession>
<protein>
    <submittedName>
        <fullName evidence="2">Uncharacterized protein</fullName>
    </submittedName>
</protein>
<proteinExistence type="predicted"/>
<evidence type="ECO:0000313" key="3">
    <source>
        <dbReference type="Proteomes" id="UP000625711"/>
    </source>
</evidence>
<keyword evidence="3" id="KW-1185">Reference proteome</keyword>
<dbReference type="AlphaFoldDB" id="A0A834MJ96"/>
<feature type="compositionally biased region" description="Pro residues" evidence="1">
    <location>
        <begin position="16"/>
        <end position="35"/>
    </location>
</feature>